<dbReference type="NCBIfam" id="TIGR01726">
    <property type="entry name" value="HEQRo_perm_3TM"/>
    <property type="match status" value="1"/>
</dbReference>
<evidence type="ECO:0000256" key="7">
    <source>
        <dbReference type="ARBA" id="ARBA00023136"/>
    </source>
</evidence>
<feature type="domain" description="ABC transmembrane type-1" evidence="9">
    <location>
        <begin position="15"/>
        <end position="203"/>
    </location>
</feature>
<dbReference type="CDD" id="cd06261">
    <property type="entry name" value="TM_PBP2"/>
    <property type="match status" value="1"/>
</dbReference>
<dbReference type="AlphaFoldDB" id="A0A318RZB9"/>
<dbReference type="EMBL" id="QJSX01000024">
    <property type="protein sequence ID" value="PYE49387.1"/>
    <property type="molecule type" value="Genomic_DNA"/>
</dbReference>
<evidence type="ECO:0000256" key="6">
    <source>
        <dbReference type="ARBA" id="ARBA00022989"/>
    </source>
</evidence>
<evidence type="ECO:0000256" key="4">
    <source>
        <dbReference type="ARBA" id="ARBA00022692"/>
    </source>
</evidence>
<dbReference type="RefSeq" id="WP_110888727.1">
    <property type="nucleotide sequence ID" value="NZ_QJSX01000024.1"/>
</dbReference>
<dbReference type="PROSITE" id="PS50928">
    <property type="entry name" value="ABC_TM1"/>
    <property type="match status" value="1"/>
</dbReference>
<dbReference type="InterPro" id="IPR000515">
    <property type="entry name" value="MetI-like"/>
</dbReference>
<keyword evidence="6 8" id="KW-1133">Transmembrane helix</keyword>
<dbReference type="InterPro" id="IPR043429">
    <property type="entry name" value="ArtM/GltK/GlnP/TcyL/YhdX-like"/>
</dbReference>
<dbReference type="FunFam" id="1.10.3720.10:FF:000033">
    <property type="entry name" value="Polar amino acid ABC transporter permease"/>
    <property type="match status" value="1"/>
</dbReference>
<dbReference type="InterPro" id="IPR035906">
    <property type="entry name" value="MetI-like_sf"/>
</dbReference>
<keyword evidence="5" id="KW-0029">Amino-acid transport</keyword>
<keyword evidence="3" id="KW-1003">Cell membrane</keyword>
<comment type="caution">
    <text evidence="10">The sequence shown here is derived from an EMBL/GenBank/DDBJ whole genome shotgun (WGS) entry which is preliminary data.</text>
</comment>
<dbReference type="OrthoDB" id="9811552at2"/>
<feature type="transmembrane region" description="Helical" evidence="8">
    <location>
        <begin position="184"/>
        <end position="203"/>
    </location>
</feature>
<keyword evidence="11" id="KW-1185">Reference proteome</keyword>
<dbReference type="GO" id="GO:0022857">
    <property type="term" value="F:transmembrane transporter activity"/>
    <property type="evidence" value="ECO:0007669"/>
    <property type="project" value="InterPro"/>
</dbReference>
<dbReference type="GO" id="GO:0043190">
    <property type="term" value="C:ATP-binding cassette (ABC) transporter complex"/>
    <property type="evidence" value="ECO:0007669"/>
    <property type="project" value="InterPro"/>
</dbReference>
<sequence>MQVVLENLPFLLRASLVTLGYALGAMLPGFLLGLATALARLSRVPPLEWIARTYVSLIRGTPLLVQIYVVYYVLPDLGIDLGPLWSGVLALALNVGAYASEALRGAFLAVPSGQREAARALGLSTWHTFRDIEAPQALRIAVPALGNSFISLVKDTSLVSVITVVELLQEANLIIARTFQPTPLYLAVAVIYWIISSVLSLGLRRVEDRLSRHQTTGR</sequence>
<feature type="transmembrane region" description="Helical" evidence="8">
    <location>
        <begin position="20"/>
        <end position="41"/>
    </location>
</feature>
<keyword evidence="7 8" id="KW-0472">Membrane</keyword>
<dbReference type="PANTHER" id="PTHR30614">
    <property type="entry name" value="MEMBRANE COMPONENT OF AMINO ACID ABC TRANSPORTER"/>
    <property type="match status" value="1"/>
</dbReference>
<dbReference type="SUPFAM" id="SSF161098">
    <property type="entry name" value="MetI-like"/>
    <property type="match status" value="1"/>
</dbReference>
<proteinExistence type="inferred from homology"/>
<feature type="transmembrane region" description="Helical" evidence="8">
    <location>
        <begin position="53"/>
        <end position="74"/>
    </location>
</feature>
<evidence type="ECO:0000313" key="11">
    <source>
        <dbReference type="Proteomes" id="UP000248326"/>
    </source>
</evidence>
<comment type="subcellular location">
    <subcellularLocation>
        <location evidence="1 8">Cell membrane</location>
        <topology evidence="1 8">Multi-pass membrane protein</topology>
    </subcellularLocation>
</comment>
<name>A0A318RZB9_9DEIO</name>
<gene>
    <name evidence="10" type="ORF">DES52_12423</name>
</gene>
<evidence type="ECO:0000313" key="10">
    <source>
        <dbReference type="EMBL" id="PYE49387.1"/>
    </source>
</evidence>
<evidence type="ECO:0000256" key="8">
    <source>
        <dbReference type="RuleBase" id="RU363032"/>
    </source>
</evidence>
<comment type="similarity">
    <text evidence="8">Belongs to the binding-protein-dependent transport system permease family.</text>
</comment>
<keyword evidence="2 8" id="KW-0813">Transport</keyword>
<evidence type="ECO:0000256" key="1">
    <source>
        <dbReference type="ARBA" id="ARBA00004651"/>
    </source>
</evidence>
<protein>
    <submittedName>
        <fullName evidence="10">Amino acid ABC transporter membrane protein (PAAT family)</fullName>
    </submittedName>
</protein>
<dbReference type="InterPro" id="IPR010065">
    <property type="entry name" value="AA_ABC_transptr_permease_3TM"/>
</dbReference>
<evidence type="ECO:0000256" key="3">
    <source>
        <dbReference type="ARBA" id="ARBA00022475"/>
    </source>
</evidence>
<evidence type="ECO:0000256" key="2">
    <source>
        <dbReference type="ARBA" id="ARBA00022448"/>
    </source>
</evidence>
<dbReference type="PANTHER" id="PTHR30614:SF0">
    <property type="entry name" value="L-CYSTINE TRANSPORT SYSTEM PERMEASE PROTEIN TCYL"/>
    <property type="match status" value="1"/>
</dbReference>
<dbReference type="Pfam" id="PF00528">
    <property type="entry name" value="BPD_transp_1"/>
    <property type="match status" value="1"/>
</dbReference>
<evidence type="ECO:0000256" key="5">
    <source>
        <dbReference type="ARBA" id="ARBA00022970"/>
    </source>
</evidence>
<keyword evidence="4 8" id="KW-0812">Transmembrane</keyword>
<dbReference type="Proteomes" id="UP000248326">
    <property type="component" value="Unassembled WGS sequence"/>
</dbReference>
<organism evidence="10 11">
    <name type="scientific">Deinococcus yavapaiensis KR-236</name>
    <dbReference type="NCBI Taxonomy" id="694435"/>
    <lineage>
        <taxon>Bacteria</taxon>
        <taxon>Thermotogati</taxon>
        <taxon>Deinococcota</taxon>
        <taxon>Deinococci</taxon>
        <taxon>Deinococcales</taxon>
        <taxon>Deinococcaceae</taxon>
        <taxon>Deinococcus</taxon>
    </lineage>
</organism>
<accession>A0A318RZB9</accession>
<reference evidence="10 11" key="1">
    <citation type="submission" date="2018-06" db="EMBL/GenBank/DDBJ databases">
        <title>Genomic Encyclopedia of Type Strains, Phase IV (KMG-IV): sequencing the most valuable type-strain genomes for metagenomic binning, comparative biology and taxonomic classification.</title>
        <authorList>
            <person name="Goeker M."/>
        </authorList>
    </citation>
    <scope>NUCLEOTIDE SEQUENCE [LARGE SCALE GENOMIC DNA]</scope>
    <source>
        <strain evidence="10 11">DSM 18048</strain>
    </source>
</reference>
<dbReference type="GO" id="GO:0006865">
    <property type="term" value="P:amino acid transport"/>
    <property type="evidence" value="ECO:0007669"/>
    <property type="project" value="UniProtKB-KW"/>
</dbReference>
<dbReference type="Gene3D" id="1.10.3720.10">
    <property type="entry name" value="MetI-like"/>
    <property type="match status" value="1"/>
</dbReference>
<evidence type="ECO:0000259" key="9">
    <source>
        <dbReference type="PROSITE" id="PS50928"/>
    </source>
</evidence>